<dbReference type="Gene3D" id="3.40.50.410">
    <property type="entry name" value="von Willebrand factor, type A domain"/>
    <property type="match status" value="1"/>
</dbReference>
<evidence type="ECO:0000313" key="3">
    <source>
        <dbReference type="EMBL" id="SZX77154.1"/>
    </source>
</evidence>
<dbReference type="STRING" id="3088.A0A383WJ64"/>
<dbReference type="CDD" id="cd01450">
    <property type="entry name" value="vWFA_subfamily_ECM"/>
    <property type="match status" value="1"/>
</dbReference>
<organism evidence="3 4">
    <name type="scientific">Tetradesmus obliquus</name>
    <name type="common">Green alga</name>
    <name type="synonym">Acutodesmus obliquus</name>
    <dbReference type="NCBI Taxonomy" id="3088"/>
    <lineage>
        <taxon>Eukaryota</taxon>
        <taxon>Viridiplantae</taxon>
        <taxon>Chlorophyta</taxon>
        <taxon>core chlorophytes</taxon>
        <taxon>Chlorophyceae</taxon>
        <taxon>CS clade</taxon>
        <taxon>Sphaeropleales</taxon>
        <taxon>Scenedesmaceae</taxon>
        <taxon>Tetradesmus</taxon>
    </lineage>
</organism>
<gene>
    <name evidence="3" type="ORF">BQ4739_LOCUS17497</name>
</gene>
<dbReference type="SUPFAM" id="SSF53955">
    <property type="entry name" value="Lysozyme-like"/>
    <property type="match status" value="1"/>
</dbReference>
<dbReference type="AlphaFoldDB" id="A0A383WJ64"/>
<feature type="chain" id="PRO_5016615703" description="VWFA domain-containing protein" evidence="1">
    <location>
        <begin position="22"/>
        <end position="716"/>
    </location>
</feature>
<dbReference type="PANTHER" id="PTHR24020:SF84">
    <property type="entry name" value="VWFA DOMAIN-CONTAINING PROTEIN"/>
    <property type="match status" value="1"/>
</dbReference>
<dbReference type="PROSITE" id="PS50234">
    <property type="entry name" value="VWFA"/>
    <property type="match status" value="1"/>
</dbReference>
<dbReference type="Gene3D" id="1.10.530.10">
    <property type="match status" value="1"/>
</dbReference>
<protein>
    <recommendedName>
        <fullName evidence="2">VWFA domain-containing protein</fullName>
    </recommendedName>
</protein>
<dbReference type="Proteomes" id="UP000256970">
    <property type="component" value="Unassembled WGS sequence"/>
</dbReference>
<sequence length="716" mass="76895">MMDMQQFAAICILLCIAAASADDAARSDGTTLNIPQTGAIEPSNYHFSGGGVGARCYIWQRPPRTFNKYYCKSGLVCCPNKPPPFMKRHAQYGWYTLGVCSTQCATVPSSPSPSPSPSPRPTCGAGTSPKPGAEVLVKLYGVAYNASMEAGVVAAAVKALGIPDNHTYNLGCVQVQLVARGNGSRISSRTATLSLPRNPASSVTGEEVHAAALSELSSIIKLLFYAAEDTTDSFLQSATASTGPFMAFLRNALPTELFPASGGGVQQCADTKVCDGPTFVVIQPISTCNVDVCFLIDGSGSIKDEGWQVEINVVDSIIGAIGDPHAIVAAVEFSQSRTTLIPPTKKGEVDASTLRKVTKEDGGTDMAGGISACQSLFEQEPMRSTGRKKIMVLLTDGKPDSKAAATAAADKAKTAGITIVTMGVAGADLNLMTSLSSGLGYNFSADFFNNDAANIGAEIAPQVCSSNQGPAEHDLECRQLAAKTEDHYPKPEPCWKSDPIPGIAPIKACGNFQYVGDHWDVSFKKPAICSTCSSWDISQLSWDAFCEAAVASRAGCVCNEALRKHYDWLITQKKALQQGRITSYQELAMFLSQAFRETSCLQGSLEGGSEPKCCEKATEKNYKNGPPECDKHRPTNCYCGRGYLQITHCYKYHDFNVYLVDSKLTKKYSLPDVYETPKAVTDATTILPWESAFWQWKCLMRNSESVQMGYFGSSTW</sequence>
<evidence type="ECO:0000313" key="4">
    <source>
        <dbReference type="Proteomes" id="UP000256970"/>
    </source>
</evidence>
<dbReference type="InterPro" id="IPR002035">
    <property type="entry name" value="VWF_A"/>
</dbReference>
<reference evidence="3 4" key="1">
    <citation type="submission" date="2016-10" db="EMBL/GenBank/DDBJ databases">
        <authorList>
            <person name="Cai Z."/>
        </authorList>
    </citation>
    <scope>NUCLEOTIDE SEQUENCE [LARGE SCALE GENOMIC DNA]</scope>
</reference>
<dbReference type="Pfam" id="PF00092">
    <property type="entry name" value="VWA"/>
    <property type="match status" value="1"/>
</dbReference>
<dbReference type="InterPro" id="IPR050525">
    <property type="entry name" value="ECM_Assembly_Org"/>
</dbReference>
<dbReference type="SMART" id="SM00327">
    <property type="entry name" value="VWA"/>
    <property type="match status" value="1"/>
</dbReference>
<proteinExistence type="predicted"/>
<keyword evidence="4" id="KW-1185">Reference proteome</keyword>
<feature type="signal peptide" evidence="1">
    <location>
        <begin position="1"/>
        <end position="21"/>
    </location>
</feature>
<accession>A0A383WJ64</accession>
<keyword evidence="1" id="KW-0732">Signal</keyword>
<dbReference type="InterPro" id="IPR036465">
    <property type="entry name" value="vWFA_dom_sf"/>
</dbReference>
<dbReference type="InterPro" id="IPR023346">
    <property type="entry name" value="Lysozyme-like_dom_sf"/>
</dbReference>
<evidence type="ECO:0000256" key="1">
    <source>
        <dbReference type="SAM" id="SignalP"/>
    </source>
</evidence>
<evidence type="ECO:0000259" key="2">
    <source>
        <dbReference type="PROSITE" id="PS50234"/>
    </source>
</evidence>
<dbReference type="SUPFAM" id="SSF53300">
    <property type="entry name" value="vWA-like"/>
    <property type="match status" value="1"/>
</dbReference>
<dbReference type="EMBL" id="FNXT01001275">
    <property type="protein sequence ID" value="SZX77154.1"/>
    <property type="molecule type" value="Genomic_DNA"/>
</dbReference>
<name>A0A383WJ64_TETOB</name>
<dbReference type="PANTHER" id="PTHR24020">
    <property type="entry name" value="COLLAGEN ALPHA"/>
    <property type="match status" value="1"/>
</dbReference>
<feature type="domain" description="VWFA" evidence="2">
    <location>
        <begin position="291"/>
        <end position="463"/>
    </location>
</feature>